<dbReference type="Proteomes" id="UP000217528">
    <property type="component" value="Unassembled WGS sequence"/>
</dbReference>
<dbReference type="PANTHER" id="PTHR19278:SF9">
    <property type="entry name" value="URIDINE 5'-MONOPHOSPHATE SYNTHASE"/>
    <property type="match status" value="1"/>
</dbReference>
<evidence type="ECO:0000313" key="9">
    <source>
        <dbReference type="Proteomes" id="UP000217528"/>
    </source>
</evidence>
<dbReference type="GO" id="GO:0044205">
    <property type="term" value="P:'de novo' UMP biosynthetic process"/>
    <property type="evidence" value="ECO:0007669"/>
    <property type="project" value="UniProtKB-UniRule"/>
</dbReference>
<feature type="binding site" description="in other chain" evidence="6">
    <location>
        <position position="97"/>
    </location>
    <ligand>
        <name>5-phospho-alpha-D-ribose 1-diphosphate</name>
        <dbReference type="ChEBI" id="CHEBI:58017"/>
        <note>ligand shared between dimeric partners</note>
    </ligand>
</feature>
<keyword evidence="6" id="KW-0460">Magnesium</keyword>
<organism evidence="8 9">
    <name type="scientific">Methanosphaera cuniculi</name>
    <dbReference type="NCBI Taxonomy" id="1077256"/>
    <lineage>
        <taxon>Archaea</taxon>
        <taxon>Methanobacteriati</taxon>
        <taxon>Methanobacteriota</taxon>
        <taxon>Methanomada group</taxon>
        <taxon>Methanobacteria</taxon>
        <taxon>Methanobacteriales</taxon>
        <taxon>Methanobacteriaceae</taxon>
        <taxon>Methanosphaera</taxon>
    </lineage>
</organism>
<dbReference type="InterPro" id="IPR004467">
    <property type="entry name" value="Or_phspho_trans_dom"/>
</dbReference>
<keyword evidence="9" id="KW-1185">Reference proteome</keyword>
<evidence type="ECO:0000256" key="3">
    <source>
        <dbReference type="ARBA" id="ARBA00022676"/>
    </source>
</evidence>
<reference evidence="8 9" key="1">
    <citation type="journal article" date="2017" name="BMC Genomics">
        <title>Genomic analysis of methanogenic archaea reveals a shift towards energy conservation.</title>
        <authorList>
            <person name="Gilmore S.P."/>
            <person name="Henske J.K."/>
            <person name="Sexton J.A."/>
            <person name="Solomon K.V."/>
            <person name="Seppala S."/>
            <person name="Yoo J.I."/>
            <person name="Huyett L.M."/>
            <person name="Pressman A."/>
            <person name="Cogan J.Z."/>
            <person name="Kivenson V."/>
            <person name="Peng X."/>
            <person name="Tan Y."/>
            <person name="Valentine D.L."/>
            <person name="O'Malley M.A."/>
        </authorList>
    </citation>
    <scope>NUCLEOTIDE SEQUENCE [LARGE SCALE GENOMIC DNA]</scope>
    <source>
        <strain evidence="8 9">1R-7</strain>
    </source>
</reference>
<dbReference type="InterPro" id="IPR000836">
    <property type="entry name" value="PRTase_dom"/>
</dbReference>
<comment type="subunit">
    <text evidence="6">Homodimer.</text>
</comment>
<feature type="binding site" evidence="6">
    <location>
        <position position="154"/>
    </location>
    <ligand>
        <name>orotate</name>
        <dbReference type="ChEBI" id="CHEBI:30839"/>
    </ligand>
</feature>
<comment type="pathway">
    <text evidence="1 6">Pyrimidine metabolism; UMP biosynthesis via de novo pathway; UMP from orotate: step 1/2.</text>
</comment>
<evidence type="ECO:0000313" key="8">
    <source>
        <dbReference type="EMBL" id="PAV07411.1"/>
    </source>
</evidence>
<keyword evidence="4 6" id="KW-0808">Transferase</keyword>
<dbReference type="GO" id="GO:0019856">
    <property type="term" value="P:pyrimidine nucleobase biosynthetic process"/>
    <property type="evidence" value="ECO:0007669"/>
    <property type="project" value="TreeGrafter"/>
</dbReference>
<proteinExistence type="inferred from homology"/>
<evidence type="ECO:0000259" key="7">
    <source>
        <dbReference type="Pfam" id="PF00156"/>
    </source>
</evidence>
<evidence type="ECO:0000256" key="5">
    <source>
        <dbReference type="ARBA" id="ARBA00022975"/>
    </source>
</evidence>
<protein>
    <recommendedName>
        <fullName evidence="2 6">Orotate phosphoribosyltransferase</fullName>
        <shortName evidence="6">OPRT</shortName>
        <shortName evidence="6">OPRTase</shortName>
        <ecNumber evidence="2 6">2.4.2.10</ecNumber>
    </recommendedName>
</protein>
<dbReference type="GO" id="GO:0004588">
    <property type="term" value="F:orotate phosphoribosyltransferase activity"/>
    <property type="evidence" value="ECO:0007669"/>
    <property type="project" value="UniProtKB-UniRule"/>
</dbReference>
<dbReference type="EC" id="2.4.2.10" evidence="2 6"/>
<keyword evidence="3 6" id="KW-0328">Glycosyltransferase</keyword>
<dbReference type="InterPro" id="IPR023031">
    <property type="entry name" value="OPRT"/>
</dbReference>
<comment type="caution">
    <text evidence="8">The sequence shown here is derived from an EMBL/GenBank/DDBJ whole genome shotgun (WGS) entry which is preliminary data.</text>
</comment>
<evidence type="ECO:0000256" key="2">
    <source>
        <dbReference type="ARBA" id="ARBA00011971"/>
    </source>
</evidence>
<dbReference type="EMBL" id="LMVN01000018">
    <property type="protein sequence ID" value="PAV07411.1"/>
    <property type="molecule type" value="Genomic_DNA"/>
</dbReference>
<feature type="binding site" evidence="6">
    <location>
        <position position="100"/>
    </location>
    <ligand>
        <name>5-phospho-alpha-D-ribose 1-diphosphate</name>
        <dbReference type="ChEBI" id="CHEBI:58017"/>
        <note>ligand shared between dimeric partners</note>
    </ligand>
</feature>
<dbReference type="Pfam" id="PF00156">
    <property type="entry name" value="Pribosyltran"/>
    <property type="match status" value="1"/>
</dbReference>
<dbReference type="Gene3D" id="3.40.50.2020">
    <property type="match status" value="1"/>
</dbReference>
<dbReference type="UniPathway" id="UPA00070">
    <property type="reaction ID" value="UER00119"/>
</dbReference>
<feature type="binding site" description="in other chain" evidence="6">
    <location>
        <begin position="122"/>
        <end position="130"/>
    </location>
    <ligand>
        <name>5-phospho-alpha-D-ribose 1-diphosphate</name>
        <dbReference type="ChEBI" id="CHEBI:58017"/>
        <note>ligand shared between dimeric partners</note>
    </ligand>
</feature>
<comment type="function">
    <text evidence="6">Catalyzes the transfer of a ribosyl phosphate group from 5-phosphoribose 1-diphosphate to orotate, leading to the formation of orotidine monophosphate (OMP).</text>
</comment>
<feature type="binding site" evidence="6">
    <location>
        <position position="126"/>
    </location>
    <ligand>
        <name>orotate</name>
        <dbReference type="ChEBI" id="CHEBI:30839"/>
    </ligand>
</feature>
<evidence type="ECO:0000256" key="4">
    <source>
        <dbReference type="ARBA" id="ARBA00022679"/>
    </source>
</evidence>
<feature type="binding site" evidence="6">
    <location>
        <position position="96"/>
    </location>
    <ligand>
        <name>5-phospho-alpha-D-ribose 1-diphosphate</name>
        <dbReference type="ChEBI" id="CHEBI:58017"/>
        <note>ligand shared between dimeric partners</note>
    </ligand>
</feature>
<comment type="similarity">
    <text evidence="6">Belongs to the purine/pyrimidine phosphoribosyltransferase family. PyrE subfamily.</text>
</comment>
<dbReference type="SUPFAM" id="SSF53271">
    <property type="entry name" value="PRTase-like"/>
    <property type="match status" value="1"/>
</dbReference>
<dbReference type="AlphaFoldDB" id="A0A2A2HD26"/>
<dbReference type="HAMAP" id="MF_01208">
    <property type="entry name" value="PyrE"/>
    <property type="match status" value="1"/>
</dbReference>
<sequence>MAYKMSNYKNKLMQLLKENDVIKFGDFTLSSGKKSNYYVDMKKAITEPEILECAANMITQQIEDKNIDKIAGPALGAVPIATATSLISKKPMLMIRKEKKSYGTSKQIEGELNPGDNVIIVEDVTTTGGSLLKAINVIEDNGGNIIQAYVIVDRQEGAKETFEEKEIELKPLLTISEFKEYLNCNE</sequence>
<accession>A0A2A2HD26</accession>
<comment type="catalytic activity">
    <reaction evidence="6">
        <text>orotidine 5'-phosphate + diphosphate = orotate + 5-phospho-alpha-D-ribose 1-diphosphate</text>
        <dbReference type="Rhea" id="RHEA:10380"/>
        <dbReference type="ChEBI" id="CHEBI:30839"/>
        <dbReference type="ChEBI" id="CHEBI:33019"/>
        <dbReference type="ChEBI" id="CHEBI:57538"/>
        <dbReference type="ChEBI" id="CHEBI:58017"/>
        <dbReference type="EC" id="2.4.2.10"/>
    </reaction>
</comment>
<comment type="caution">
    <text evidence="6">Lacks conserved residue(s) required for the propagation of feature annotation.</text>
</comment>
<feature type="domain" description="Phosphoribosyltransferase" evidence="7">
    <location>
        <begin position="45"/>
        <end position="160"/>
    </location>
</feature>
<dbReference type="GO" id="GO:0000287">
    <property type="term" value="F:magnesium ion binding"/>
    <property type="evidence" value="ECO:0007669"/>
    <property type="project" value="UniProtKB-UniRule"/>
</dbReference>
<evidence type="ECO:0000256" key="1">
    <source>
        <dbReference type="ARBA" id="ARBA00004889"/>
    </source>
</evidence>
<keyword evidence="5 6" id="KW-0665">Pyrimidine biosynthesis</keyword>
<name>A0A2A2HD26_9EURY</name>
<dbReference type="InterPro" id="IPR029057">
    <property type="entry name" value="PRTase-like"/>
</dbReference>
<gene>
    <name evidence="6" type="primary">pyrE</name>
    <name evidence="8" type="ORF">ASJ82_02665</name>
</gene>
<dbReference type="CDD" id="cd06223">
    <property type="entry name" value="PRTases_typeI"/>
    <property type="match status" value="1"/>
</dbReference>
<dbReference type="NCBIfam" id="TIGR00336">
    <property type="entry name" value="pyrE"/>
    <property type="match status" value="1"/>
</dbReference>
<comment type="cofactor">
    <cofactor evidence="6">
        <name>Mg(2+)</name>
        <dbReference type="ChEBI" id="CHEBI:18420"/>
    </cofactor>
</comment>
<dbReference type="PANTHER" id="PTHR19278">
    <property type="entry name" value="OROTATE PHOSPHORIBOSYLTRANSFERASE"/>
    <property type="match status" value="1"/>
</dbReference>
<evidence type="ECO:0000256" key="6">
    <source>
        <dbReference type="HAMAP-Rule" id="MF_01208"/>
    </source>
</evidence>